<evidence type="ECO:0000313" key="4">
    <source>
        <dbReference type="EMBL" id="EOL47583.1"/>
    </source>
</evidence>
<dbReference type="InterPro" id="IPR001638">
    <property type="entry name" value="Solute-binding_3/MltF_N"/>
</dbReference>
<dbReference type="Pfam" id="PF00497">
    <property type="entry name" value="SBP_bac_3"/>
    <property type="match status" value="1"/>
</dbReference>
<dbReference type="SUPFAM" id="SSF53850">
    <property type="entry name" value="Periplasmic binding protein-like II"/>
    <property type="match status" value="1"/>
</dbReference>
<evidence type="ECO:0000259" key="3">
    <source>
        <dbReference type="SMART" id="SM00062"/>
    </source>
</evidence>
<dbReference type="AlphaFoldDB" id="R3U2I5"/>
<organism evidence="4 5">
    <name type="scientific">Enterococcus phoeniculicola ATCC BAA-412</name>
    <dbReference type="NCBI Taxonomy" id="1158610"/>
    <lineage>
        <taxon>Bacteria</taxon>
        <taxon>Bacillati</taxon>
        <taxon>Bacillota</taxon>
        <taxon>Bacilli</taxon>
        <taxon>Lactobacillales</taxon>
        <taxon>Enterococcaceae</taxon>
        <taxon>Enterococcus</taxon>
    </lineage>
</organism>
<reference evidence="4 5" key="1">
    <citation type="submission" date="2013-02" db="EMBL/GenBank/DDBJ databases">
        <title>The Genome Sequence of Enterococcus phoeniculicola BAA-412.</title>
        <authorList>
            <consortium name="The Broad Institute Genome Sequencing Platform"/>
            <consortium name="The Broad Institute Genome Sequencing Center for Infectious Disease"/>
            <person name="Earl A.M."/>
            <person name="Gilmore M.S."/>
            <person name="Lebreton F."/>
            <person name="Walker B."/>
            <person name="Young S.K."/>
            <person name="Zeng Q."/>
            <person name="Gargeya S."/>
            <person name="Fitzgerald M."/>
            <person name="Haas B."/>
            <person name="Abouelleil A."/>
            <person name="Alvarado L."/>
            <person name="Arachchi H.M."/>
            <person name="Berlin A.M."/>
            <person name="Chapman S.B."/>
            <person name="Dewar J."/>
            <person name="Goldberg J."/>
            <person name="Griggs A."/>
            <person name="Gujja S."/>
            <person name="Hansen M."/>
            <person name="Howarth C."/>
            <person name="Imamovic A."/>
            <person name="Larimer J."/>
            <person name="McCowan C."/>
            <person name="Murphy C."/>
            <person name="Neiman D."/>
            <person name="Pearson M."/>
            <person name="Priest M."/>
            <person name="Roberts A."/>
            <person name="Saif S."/>
            <person name="Shea T."/>
            <person name="Sisk P."/>
            <person name="Sykes S."/>
            <person name="Wortman J."/>
            <person name="Nusbaum C."/>
            <person name="Birren B."/>
        </authorList>
    </citation>
    <scope>NUCLEOTIDE SEQUENCE [LARGE SCALE GENOMIC DNA]</scope>
    <source>
        <strain evidence="4 5">ATCC BAA-412</strain>
    </source>
</reference>
<evidence type="ECO:0000256" key="2">
    <source>
        <dbReference type="SAM" id="SignalP"/>
    </source>
</evidence>
<dbReference type="SMART" id="SM00062">
    <property type="entry name" value="PBPb"/>
    <property type="match status" value="1"/>
</dbReference>
<dbReference type="PROSITE" id="PS51257">
    <property type="entry name" value="PROKAR_LIPOPROTEIN"/>
    <property type="match status" value="1"/>
</dbReference>
<accession>R3U2I5</accession>
<dbReference type="Proteomes" id="UP000013785">
    <property type="component" value="Unassembled WGS sequence"/>
</dbReference>
<proteinExistence type="predicted"/>
<dbReference type="EMBL" id="AJAT01000008">
    <property type="protein sequence ID" value="EOL47583.1"/>
    <property type="molecule type" value="Genomic_DNA"/>
</dbReference>
<comment type="caution">
    <text evidence="4">The sequence shown here is derived from an EMBL/GenBank/DDBJ whole genome shotgun (WGS) entry which is preliminary data.</text>
</comment>
<feature type="domain" description="Solute-binding protein family 3/N-terminal" evidence="3">
    <location>
        <begin position="47"/>
        <end position="273"/>
    </location>
</feature>
<name>R3U2I5_9ENTE</name>
<protein>
    <recommendedName>
        <fullName evidence="3">Solute-binding protein family 3/N-terminal domain-containing protein</fullName>
    </recommendedName>
</protein>
<dbReference type="OrthoDB" id="9774451at2"/>
<dbReference type="HOGENOM" id="CLU_019602_18_2_9"/>
<evidence type="ECO:0000256" key="1">
    <source>
        <dbReference type="ARBA" id="ARBA00022729"/>
    </source>
</evidence>
<dbReference type="PANTHER" id="PTHR35936:SF17">
    <property type="entry name" value="ARGININE-BINDING EXTRACELLULAR PROTEIN ARTP"/>
    <property type="match status" value="1"/>
</dbReference>
<keyword evidence="5" id="KW-1185">Reference proteome</keyword>
<evidence type="ECO:0000313" key="5">
    <source>
        <dbReference type="Proteomes" id="UP000013785"/>
    </source>
</evidence>
<feature type="chain" id="PRO_5038849515" description="Solute-binding protein family 3/N-terminal domain-containing protein" evidence="2">
    <location>
        <begin position="22"/>
        <end position="279"/>
    </location>
</feature>
<dbReference type="PATRIC" id="fig|1158610.3.peg.559"/>
<gene>
    <name evidence="4" type="ORF">UC3_00586</name>
</gene>
<keyword evidence="1 2" id="KW-0732">Signal</keyword>
<dbReference type="RefSeq" id="WP_010767259.1">
    <property type="nucleotide sequence ID" value="NZ_ASWE01000004.1"/>
</dbReference>
<dbReference type="Gene3D" id="3.40.190.10">
    <property type="entry name" value="Periplasmic binding protein-like II"/>
    <property type="match status" value="2"/>
</dbReference>
<dbReference type="PANTHER" id="PTHR35936">
    <property type="entry name" value="MEMBRANE-BOUND LYTIC MUREIN TRANSGLYCOSYLASE F"/>
    <property type="match status" value="1"/>
</dbReference>
<dbReference type="STRING" id="154621.RV11_GL000385"/>
<sequence length="279" mass="30269">MKKYFGILLAAAAVFILGACSSGGDTSSSSEKDTKTNQLEAIKKAGVLKVGTSADFAPFEFHKMVDGKDQIVGSDVDMIHKIAETLDVDVEFMDMEFNAVLTALQQGKVDIAISGISATPERQKTFDFTMNYYNPPQKVVINKKNADVYTSIESLSKKKVGAQKGSIQETVVKEQIEDAQIVSVAKVPNLIIELNQGSIDALVVEETIAASYIAQNDELMFADIDLVSSEDEAYAIALPKGSTELQEELNKIVKGLVDDGTVEEYVQKNIKLANEGTDK</sequence>
<feature type="signal peptide" evidence="2">
    <location>
        <begin position="1"/>
        <end position="21"/>
    </location>
</feature>
<dbReference type="eggNOG" id="COG0834">
    <property type="taxonomic scope" value="Bacteria"/>
</dbReference>